<dbReference type="PANTHER" id="PTHR11102:SF160">
    <property type="entry name" value="ERAD-ASSOCIATED E3 UBIQUITIN-PROTEIN LIGASE COMPONENT HRD3"/>
    <property type="match status" value="1"/>
</dbReference>
<proteinExistence type="predicted"/>
<dbReference type="eggNOG" id="COG0790">
    <property type="taxonomic scope" value="Bacteria"/>
</dbReference>
<dbReference type="InterPro" id="IPR006597">
    <property type="entry name" value="Sel1-like"/>
</dbReference>
<dbReference type="RefSeq" id="WP_002698105.1">
    <property type="nucleotide sequence ID" value="NZ_AAWS01000016.1"/>
</dbReference>
<sequence length="417" mass="48748">MNKAAILYMSIIFFSVFFNTPAIGQNSRFEKGAQTGDASDQYYLAKAYKRGDKVKQNLKKARYWYRQSSKQGFHKSMVGLGLWHYEQHKYKKALYWFRQAAYSDDFNGQYYLGLMYYRGLGVTQHKKQAQYWFDKSLKNGQLKWKVWLAKGDTLKTLQWHKQKAKEGKTQSQFYLATLYEQGQGVTQDLNKAFDLYIKSLKSVKSPAYALLDSWEDIPKNVWTVFRQKAVNGNPEMQYKLAELYRCAYAYERALPWFEKSALQGHAVAQTTLGTMYSLGEGTSKSYEKAFQWYKKAEARNRFAQFNLGMMYYEGNGMPIDKKQALYYFKKSAKQGVINAQMLLVYTYAVDFKNYDQAFIWCSKAAKQGNSMAQYQLALYYREGKGTEVNPKLEKHWMKKAADNGYIKAKIEVNKYKD</sequence>
<feature type="chain" id="PRO_5002641740" evidence="1">
    <location>
        <begin position="25"/>
        <end position="417"/>
    </location>
</feature>
<dbReference type="SMART" id="SM00671">
    <property type="entry name" value="SEL1"/>
    <property type="match status" value="9"/>
</dbReference>
<name>A1ZMJ9_MICM2</name>
<protein>
    <submittedName>
        <fullName evidence="2">TPR repeat protein</fullName>
    </submittedName>
</protein>
<accession>A1ZMJ9</accession>
<dbReference type="Pfam" id="PF08238">
    <property type="entry name" value="Sel1"/>
    <property type="match status" value="9"/>
</dbReference>
<evidence type="ECO:0000256" key="1">
    <source>
        <dbReference type="SAM" id="SignalP"/>
    </source>
</evidence>
<evidence type="ECO:0000313" key="3">
    <source>
        <dbReference type="Proteomes" id="UP000004095"/>
    </source>
</evidence>
<dbReference type="AlphaFoldDB" id="A1ZMJ9"/>
<gene>
    <name evidence="2" type="ORF">M23134_03931</name>
</gene>
<comment type="caution">
    <text evidence="2">The sequence shown here is derived from an EMBL/GenBank/DDBJ whole genome shotgun (WGS) entry which is preliminary data.</text>
</comment>
<keyword evidence="3" id="KW-1185">Reference proteome</keyword>
<organism evidence="2 3">
    <name type="scientific">Microscilla marina ATCC 23134</name>
    <dbReference type="NCBI Taxonomy" id="313606"/>
    <lineage>
        <taxon>Bacteria</taxon>
        <taxon>Pseudomonadati</taxon>
        <taxon>Bacteroidota</taxon>
        <taxon>Cytophagia</taxon>
        <taxon>Cytophagales</taxon>
        <taxon>Microscillaceae</taxon>
        <taxon>Microscilla</taxon>
    </lineage>
</organism>
<dbReference type="InterPro" id="IPR011990">
    <property type="entry name" value="TPR-like_helical_dom_sf"/>
</dbReference>
<dbReference type="Proteomes" id="UP000004095">
    <property type="component" value="Unassembled WGS sequence"/>
</dbReference>
<feature type="signal peptide" evidence="1">
    <location>
        <begin position="1"/>
        <end position="24"/>
    </location>
</feature>
<evidence type="ECO:0000313" key="2">
    <source>
        <dbReference type="EMBL" id="EAY28379.1"/>
    </source>
</evidence>
<dbReference type="OrthoDB" id="1078267at2"/>
<reference evidence="2 3" key="1">
    <citation type="submission" date="2007-01" db="EMBL/GenBank/DDBJ databases">
        <authorList>
            <person name="Haygood M."/>
            <person name="Podell S."/>
            <person name="Anderson C."/>
            <person name="Hopkinson B."/>
            <person name="Roe K."/>
            <person name="Barbeau K."/>
            <person name="Gaasterland T."/>
            <person name="Ferriera S."/>
            <person name="Johnson J."/>
            <person name="Kravitz S."/>
            <person name="Beeson K."/>
            <person name="Sutton G."/>
            <person name="Rogers Y.-H."/>
            <person name="Friedman R."/>
            <person name="Frazier M."/>
            <person name="Venter J.C."/>
        </authorList>
    </citation>
    <scope>NUCLEOTIDE SEQUENCE [LARGE SCALE GENOMIC DNA]</scope>
    <source>
        <strain evidence="2 3">ATCC 23134</strain>
    </source>
</reference>
<keyword evidence="1" id="KW-0732">Signal</keyword>
<dbReference type="EMBL" id="AAWS01000016">
    <property type="protein sequence ID" value="EAY28379.1"/>
    <property type="molecule type" value="Genomic_DNA"/>
</dbReference>
<dbReference type="PANTHER" id="PTHR11102">
    <property type="entry name" value="SEL-1-LIKE PROTEIN"/>
    <property type="match status" value="1"/>
</dbReference>
<dbReference type="InterPro" id="IPR050767">
    <property type="entry name" value="Sel1_AlgK"/>
</dbReference>
<dbReference type="SUPFAM" id="SSF81901">
    <property type="entry name" value="HCP-like"/>
    <property type="match status" value="3"/>
</dbReference>
<dbReference type="Gene3D" id="1.25.40.10">
    <property type="entry name" value="Tetratricopeptide repeat domain"/>
    <property type="match status" value="5"/>
</dbReference>